<evidence type="ECO:0000313" key="3">
    <source>
        <dbReference type="EMBL" id="PYH46820.1"/>
    </source>
</evidence>
<dbReference type="GO" id="GO:0000147">
    <property type="term" value="P:actin cortical patch assembly"/>
    <property type="evidence" value="ECO:0007669"/>
    <property type="project" value="TreeGrafter"/>
</dbReference>
<feature type="region of interest" description="Disordered" evidence="1">
    <location>
        <begin position="393"/>
        <end position="460"/>
    </location>
</feature>
<accession>A0A318ZS87</accession>
<dbReference type="InterPro" id="IPR030125">
    <property type="entry name" value="SPIN90/Ldb17"/>
</dbReference>
<dbReference type="GeneID" id="37072929"/>
<feature type="domain" description="SPIN90/Ldb17 leucine-rich" evidence="2">
    <location>
        <begin position="202"/>
        <end position="344"/>
    </location>
</feature>
<dbReference type="Pfam" id="PF09431">
    <property type="entry name" value="SPIN90_LRD"/>
    <property type="match status" value="1"/>
</dbReference>
<dbReference type="GO" id="GO:0030479">
    <property type="term" value="C:actin cortical patch"/>
    <property type="evidence" value="ECO:0007669"/>
    <property type="project" value="TreeGrafter"/>
</dbReference>
<dbReference type="PANTHER" id="PTHR13357">
    <property type="entry name" value="SH3 ADAPTER PROTEIN SPIN90 NCK INTERACTING PROTEIN WITH SH3 DOMAIN"/>
    <property type="match status" value="1"/>
</dbReference>
<feature type="compositionally biased region" description="Basic and acidic residues" evidence="1">
    <location>
        <begin position="393"/>
        <end position="403"/>
    </location>
</feature>
<evidence type="ECO:0000313" key="4">
    <source>
        <dbReference type="Proteomes" id="UP000248349"/>
    </source>
</evidence>
<feature type="compositionally biased region" description="Pro residues" evidence="1">
    <location>
        <begin position="592"/>
        <end position="601"/>
    </location>
</feature>
<dbReference type="AlphaFoldDB" id="A0A318ZS87"/>
<feature type="compositionally biased region" description="Polar residues" evidence="1">
    <location>
        <begin position="425"/>
        <end position="445"/>
    </location>
</feature>
<feature type="region of interest" description="Disordered" evidence="1">
    <location>
        <begin position="476"/>
        <end position="741"/>
    </location>
</feature>
<feature type="compositionally biased region" description="Basic and acidic residues" evidence="1">
    <location>
        <begin position="535"/>
        <end position="552"/>
    </location>
</feature>
<dbReference type="GO" id="GO:0071933">
    <property type="term" value="F:Arp2/3 complex binding"/>
    <property type="evidence" value="ECO:0007669"/>
    <property type="project" value="TreeGrafter"/>
</dbReference>
<protein>
    <recommendedName>
        <fullName evidence="2">SPIN90/Ldb17 leucine-rich domain-containing protein</fullName>
    </recommendedName>
</protein>
<dbReference type="RefSeq" id="XP_025432802.1">
    <property type="nucleotide sequence ID" value="XM_025571701.1"/>
</dbReference>
<dbReference type="PANTHER" id="PTHR13357:SF1">
    <property type="entry name" value="NCK-INTERACTING PROTEIN WITH SH3 DOMAIN"/>
    <property type="match status" value="1"/>
</dbReference>
<feature type="compositionally biased region" description="Polar residues" evidence="1">
    <location>
        <begin position="479"/>
        <end position="490"/>
    </location>
</feature>
<dbReference type="GO" id="GO:0006897">
    <property type="term" value="P:endocytosis"/>
    <property type="evidence" value="ECO:0007669"/>
    <property type="project" value="TreeGrafter"/>
</dbReference>
<dbReference type="OrthoDB" id="445362at2759"/>
<dbReference type="STRING" id="1450539.A0A318ZS87"/>
<evidence type="ECO:0000256" key="1">
    <source>
        <dbReference type="SAM" id="MobiDB-lite"/>
    </source>
</evidence>
<name>A0A318ZS87_9EURO</name>
<feature type="compositionally biased region" description="Basic residues" evidence="1">
    <location>
        <begin position="517"/>
        <end position="534"/>
    </location>
</feature>
<dbReference type="GO" id="GO:0051666">
    <property type="term" value="P:actin cortical patch localization"/>
    <property type="evidence" value="ECO:0007669"/>
    <property type="project" value="TreeGrafter"/>
</dbReference>
<gene>
    <name evidence="3" type="ORF">BP01DRAFT_292703</name>
</gene>
<proteinExistence type="predicted"/>
<feature type="compositionally biased region" description="Polar residues" evidence="1">
    <location>
        <begin position="612"/>
        <end position="627"/>
    </location>
</feature>
<dbReference type="InterPro" id="IPR018556">
    <property type="entry name" value="SPIN90/Ldb17_LRD"/>
</dbReference>
<sequence length="741" mass="82660">MEFEITLENEQQFWDEIQEIVSAPCSSEDHIDNALRCYLSLATKYKGPPKLSPTSGFTTIDEYLQGELDVTRCLYKLLASSIFASHADYVRRQMIYCLLQDDDPATLHLIASFLLFDGCQHEEAFRMMNEEGSFPRLLELLQVRNRFADESMPAGLHRLLMDLLYEMSRIQRVKIEDLVLVDDEFVRGLFDIIEDLSYDVSDPYHYPVIRVLLVLNEQFMISAHDPVDEQSPMTVLTNKVIKVLSMHGNLYKTFGENIILLINREGETSLQLLTLKLLYLIFTTPSTYEYFYTNDLHVLVDILIRNLLDLPEESSALRHTYLRVLYPLLAHTQLRLPPYYKRENIKRVLSILVNGQLFHSEADQERIMHFADADDTTRRLVLRCAAVDWIREEESTDAPKDAEPLLNSSDGNDGSPDGEFGAPLESTQTLSPTSTVDSSSENLSPTRADDEAGTGSTRLDAHRKLSQAQRLLGMHHEPASSSTLSVQEVASQHEAPGVITPSRNNSLSGPLLSPTRVRAKVKPLPPKTRRWRGRPRAEEDEHADQIPEDREIQTTSPLPPPTASGAGDRRNSTSTSSLTIPVPRLTRRSASNPPPAVPPPRRSTHSAVPGTGTLSVSSHCTPLTSPSRVAPQLRHDVNAPGGGSSLASMIFTPKHGQKPEPPKTRRAGRGRHPPGDSSLRPESPAEHELSAHLSGDYLGNEQKHPLEPPLILGRKSDGPVSVEEAVQNMSVGDGNDEYSER</sequence>
<dbReference type="Proteomes" id="UP000248349">
    <property type="component" value="Unassembled WGS sequence"/>
</dbReference>
<organism evidence="3 4">
    <name type="scientific">Aspergillus saccharolyticus JOP 1030-1</name>
    <dbReference type="NCBI Taxonomy" id="1450539"/>
    <lineage>
        <taxon>Eukaryota</taxon>
        <taxon>Fungi</taxon>
        <taxon>Dikarya</taxon>
        <taxon>Ascomycota</taxon>
        <taxon>Pezizomycotina</taxon>
        <taxon>Eurotiomycetes</taxon>
        <taxon>Eurotiomycetidae</taxon>
        <taxon>Eurotiales</taxon>
        <taxon>Aspergillaceae</taxon>
        <taxon>Aspergillus</taxon>
        <taxon>Aspergillus subgen. Circumdati</taxon>
    </lineage>
</organism>
<keyword evidence="4" id="KW-1185">Reference proteome</keyword>
<evidence type="ECO:0000259" key="2">
    <source>
        <dbReference type="Pfam" id="PF09431"/>
    </source>
</evidence>
<reference evidence="3 4" key="1">
    <citation type="submission" date="2016-12" db="EMBL/GenBank/DDBJ databases">
        <title>The genomes of Aspergillus section Nigri reveals drivers in fungal speciation.</title>
        <authorList>
            <consortium name="DOE Joint Genome Institute"/>
            <person name="Vesth T.C."/>
            <person name="Nybo J."/>
            <person name="Theobald S."/>
            <person name="Brandl J."/>
            <person name="Frisvad J.C."/>
            <person name="Nielsen K.F."/>
            <person name="Lyhne E.K."/>
            <person name="Kogle M.E."/>
            <person name="Kuo A."/>
            <person name="Riley R."/>
            <person name="Clum A."/>
            <person name="Nolan M."/>
            <person name="Lipzen A."/>
            <person name="Salamov A."/>
            <person name="Henrissat B."/>
            <person name="Wiebenga A."/>
            <person name="De Vries R.P."/>
            <person name="Grigoriev I.V."/>
            <person name="Mortensen U.H."/>
            <person name="Andersen M.R."/>
            <person name="Baker S.E."/>
        </authorList>
    </citation>
    <scope>NUCLEOTIDE SEQUENCE [LARGE SCALE GENOMIC DNA]</scope>
    <source>
        <strain evidence="3 4">JOP 1030-1</strain>
    </source>
</reference>
<dbReference type="EMBL" id="KZ821226">
    <property type="protein sequence ID" value="PYH46820.1"/>
    <property type="molecule type" value="Genomic_DNA"/>
</dbReference>